<evidence type="ECO:0000259" key="7">
    <source>
        <dbReference type="Pfam" id="PF01578"/>
    </source>
</evidence>
<dbReference type="Proteomes" id="UP000199602">
    <property type="component" value="Unassembled WGS sequence"/>
</dbReference>
<organism evidence="8 9">
    <name type="scientific">Desulfonauticus submarinus</name>
    <dbReference type="NCBI Taxonomy" id="206665"/>
    <lineage>
        <taxon>Bacteria</taxon>
        <taxon>Pseudomonadati</taxon>
        <taxon>Thermodesulfobacteriota</taxon>
        <taxon>Desulfovibrionia</taxon>
        <taxon>Desulfovibrionales</taxon>
        <taxon>Desulfonauticaceae</taxon>
        <taxon>Desulfonauticus</taxon>
    </lineage>
</organism>
<keyword evidence="5 6" id="KW-0472">Membrane</keyword>
<feature type="transmembrane region" description="Helical" evidence="6">
    <location>
        <begin position="37"/>
        <end position="55"/>
    </location>
</feature>
<feature type="transmembrane region" description="Helical" evidence="6">
    <location>
        <begin position="126"/>
        <end position="154"/>
    </location>
</feature>
<evidence type="ECO:0000256" key="1">
    <source>
        <dbReference type="ARBA" id="ARBA00004141"/>
    </source>
</evidence>
<name>A0A1H0F6X2_9BACT</name>
<dbReference type="PANTHER" id="PTHR30071:SF1">
    <property type="entry name" value="CYTOCHROME B_B6 PROTEIN-RELATED"/>
    <property type="match status" value="1"/>
</dbReference>
<dbReference type="GO" id="GO:0020037">
    <property type="term" value="F:heme binding"/>
    <property type="evidence" value="ECO:0007669"/>
    <property type="project" value="InterPro"/>
</dbReference>
<feature type="transmembrane region" description="Helical" evidence="6">
    <location>
        <begin position="183"/>
        <end position="206"/>
    </location>
</feature>
<dbReference type="PANTHER" id="PTHR30071">
    <property type="entry name" value="HEME EXPORTER PROTEIN C"/>
    <property type="match status" value="1"/>
</dbReference>
<dbReference type="GO" id="GO:0017004">
    <property type="term" value="P:cytochrome complex assembly"/>
    <property type="evidence" value="ECO:0007669"/>
    <property type="project" value="UniProtKB-KW"/>
</dbReference>
<dbReference type="Pfam" id="PF01578">
    <property type="entry name" value="Cytochrom_C_asm"/>
    <property type="match status" value="1"/>
</dbReference>
<dbReference type="AlphaFoldDB" id="A0A1H0F6X2"/>
<dbReference type="STRING" id="206665.SAMN04488516_11115"/>
<dbReference type="EMBL" id="FNIN01000011">
    <property type="protein sequence ID" value="SDN90410.1"/>
    <property type="molecule type" value="Genomic_DNA"/>
</dbReference>
<feature type="transmembrane region" description="Helical" evidence="6">
    <location>
        <begin position="247"/>
        <end position="266"/>
    </location>
</feature>
<evidence type="ECO:0000256" key="4">
    <source>
        <dbReference type="ARBA" id="ARBA00022989"/>
    </source>
</evidence>
<feature type="transmembrane region" description="Helical" evidence="6">
    <location>
        <begin position="218"/>
        <end position="235"/>
    </location>
</feature>
<evidence type="ECO:0000256" key="2">
    <source>
        <dbReference type="ARBA" id="ARBA00022692"/>
    </source>
</evidence>
<evidence type="ECO:0000256" key="5">
    <source>
        <dbReference type="ARBA" id="ARBA00023136"/>
    </source>
</evidence>
<protein>
    <submittedName>
        <fullName evidence="8">ABC-type uncharacterized transport system, permease component</fullName>
    </submittedName>
</protein>
<dbReference type="InterPro" id="IPR002541">
    <property type="entry name" value="Cyt_c_assembly"/>
</dbReference>
<keyword evidence="2 6" id="KW-0812">Transmembrane</keyword>
<feature type="transmembrane region" description="Helical" evidence="6">
    <location>
        <begin position="67"/>
        <end position="85"/>
    </location>
</feature>
<dbReference type="OrthoDB" id="9814290at2"/>
<dbReference type="InterPro" id="IPR045062">
    <property type="entry name" value="Cyt_c_biogenesis_CcsA/CcmC"/>
</dbReference>
<comment type="subcellular location">
    <subcellularLocation>
        <location evidence="1">Membrane</location>
        <topology evidence="1">Multi-pass membrane protein</topology>
    </subcellularLocation>
</comment>
<proteinExistence type="predicted"/>
<dbReference type="RefSeq" id="WP_092065951.1">
    <property type="nucleotide sequence ID" value="NZ_FNIN01000011.1"/>
</dbReference>
<accession>A0A1H0F6X2</accession>
<dbReference type="GO" id="GO:0005886">
    <property type="term" value="C:plasma membrane"/>
    <property type="evidence" value="ECO:0007669"/>
    <property type="project" value="TreeGrafter"/>
</dbReference>
<evidence type="ECO:0000256" key="3">
    <source>
        <dbReference type="ARBA" id="ARBA00022748"/>
    </source>
</evidence>
<gene>
    <name evidence="8" type="ORF">SAMN04488516_11115</name>
</gene>
<keyword evidence="4 6" id="KW-1133">Transmembrane helix</keyword>
<sequence length="273" mass="31203">MNLKIELIIAVFYFLACLEIFTGYLKQNPKLKKIGSITLGVGFILHSLALLNISIAQTKLNILNGPFYFNLLSWIILVVIFILWIKIKLEFLFLIGGPLALLFYISSILTTFKIKNLIASQTISLWFGLHILTLFLSLAFLALAFGSGLVYLYLEKKIKTKSKLPNFSKDMPSLTTFDKLNHLATICGFPLFSLGLFTGFIWASLAWQKIFTWDPKEVLALIIWIFFAYLFHQRLALGWKGRRPAKLAIFIFILFLISLIGINFLMPTHHAFK</sequence>
<keyword evidence="3" id="KW-0201">Cytochrome c-type biogenesis</keyword>
<reference evidence="8 9" key="1">
    <citation type="submission" date="2016-10" db="EMBL/GenBank/DDBJ databases">
        <authorList>
            <person name="de Groot N.N."/>
        </authorList>
    </citation>
    <scope>NUCLEOTIDE SEQUENCE [LARGE SCALE GENOMIC DNA]</scope>
    <source>
        <strain evidence="8 9">DSM 15269</strain>
    </source>
</reference>
<evidence type="ECO:0000256" key="6">
    <source>
        <dbReference type="SAM" id="Phobius"/>
    </source>
</evidence>
<feature type="domain" description="Cytochrome c assembly protein" evidence="7">
    <location>
        <begin position="71"/>
        <end position="268"/>
    </location>
</feature>
<evidence type="ECO:0000313" key="9">
    <source>
        <dbReference type="Proteomes" id="UP000199602"/>
    </source>
</evidence>
<feature type="transmembrane region" description="Helical" evidence="6">
    <location>
        <begin position="6"/>
        <end position="25"/>
    </location>
</feature>
<feature type="transmembrane region" description="Helical" evidence="6">
    <location>
        <begin position="92"/>
        <end position="114"/>
    </location>
</feature>
<evidence type="ECO:0000313" key="8">
    <source>
        <dbReference type="EMBL" id="SDN90410.1"/>
    </source>
</evidence>
<keyword evidence="9" id="KW-1185">Reference proteome</keyword>